<organism evidence="1">
    <name type="scientific">marine sediment metagenome</name>
    <dbReference type="NCBI Taxonomy" id="412755"/>
    <lineage>
        <taxon>unclassified sequences</taxon>
        <taxon>metagenomes</taxon>
        <taxon>ecological metagenomes</taxon>
    </lineage>
</organism>
<feature type="non-terminal residue" evidence="1">
    <location>
        <position position="399"/>
    </location>
</feature>
<sequence length="399" mass="44821">MSDYNPLGVQGLILPPRPSAPSLPRFGMTDYERDLDPIYDELMAEEQDKRRWQRPLQWIFDRLQTGQYISANLANEIIDAFDRDTETKPEFFKAIYEGVTGETKGSYENILRDRLNVGQKKLFANAPEGTRRGQLDWADVLGFVGDVLLDPLTYMSFGGAAKVSKQVASKFADDAVRITLRQLADDPAKIVAKTIGITDPDKIARVLATANTNRGLGQLRRMGDDLGKFIDLTYREAYRTGLHKTQRELVEQTTKGAQGFGLDDIMQSAEARYAGAGKRFIARTFGKERGIKEAGPIAQTLTGGWDKFARWFGQTNPTTSKFRGAVWGVFNRGPIGEMRRALGFRDPYQKYLRAQELEQGLELSRGGRFVNSAEKGDFFLVQQLGHRLVGRQHQLLDGL</sequence>
<evidence type="ECO:0000313" key="1">
    <source>
        <dbReference type="EMBL" id="KKL69298.1"/>
    </source>
</evidence>
<reference evidence="1" key="1">
    <citation type="journal article" date="2015" name="Nature">
        <title>Complex archaea that bridge the gap between prokaryotes and eukaryotes.</title>
        <authorList>
            <person name="Spang A."/>
            <person name="Saw J.H."/>
            <person name="Jorgensen S.L."/>
            <person name="Zaremba-Niedzwiedzka K."/>
            <person name="Martijn J."/>
            <person name="Lind A.E."/>
            <person name="van Eijk R."/>
            <person name="Schleper C."/>
            <person name="Guy L."/>
            <person name="Ettema T.J."/>
        </authorList>
    </citation>
    <scope>NUCLEOTIDE SEQUENCE</scope>
</reference>
<comment type="caution">
    <text evidence="1">The sequence shown here is derived from an EMBL/GenBank/DDBJ whole genome shotgun (WGS) entry which is preliminary data.</text>
</comment>
<dbReference type="AlphaFoldDB" id="A0A0F9E5M7"/>
<proteinExistence type="predicted"/>
<name>A0A0F9E5M7_9ZZZZ</name>
<accession>A0A0F9E5M7</accession>
<protein>
    <submittedName>
        <fullName evidence="1">Uncharacterized protein</fullName>
    </submittedName>
</protein>
<gene>
    <name evidence="1" type="ORF">LCGC14_2116340</name>
</gene>
<dbReference type="EMBL" id="LAZR01026257">
    <property type="protein sequence ID" value="KKL69298.1"/>
    <property type="molecule type" value="Genomic_DNA"/>
</dbReference>